<keyword evidence="6 8" id="KW-0472">Membrane</keyword>
<feature type="transmembrane region" description="Helical" evidence="8">
    <location>
        <begin position="953"/>
        <end position="977"/>
    </location>
</feature>
<evidence type="ECO:0000256" key="5">
    <source>
        <dbReference type="ARBA" id="ARBA00022989"/>
    </source>
</evidence>
<sequence length="1099" mass="119709">MLNQWLPLIILIVAFGTGIFMLVINEKSERLRTSVNLTSAAVNIVLIAMMLLGVSQGEVFETRLPLLPDINLVLKADALSLAFVTLSGVLWFFTTIYAVGYFKHGKNRSRFFGFFSLCVFSTLGVALAGNLITFLIFYELLTLATYPLIVHKGNDASLSSGRIYLRYTMIGGAILMVGVVWLKSIAGALDFSTPDILQNTPNIDPMVITIIFIMLIIGLGVKAALFPLHGWLPRAMAAPAPVSSLLHAVAVVKAGAFGIIRVVYDVYGVDLANSLGVLQVLLIMACITIIYGSVRAVYQDDIKKRLAYSTVSQVSYITLGIALAGPIAAVGAIMHLVHQGLMKITMFFCAGLLAETHHIYKVSELNGIAKKMPITMTVFTIAVLGMIGIPPIAGFVSKWYLGVGAIEAGHAWVIAVLAGSSVLNAIYFLPLIYRAWFVEPRLNDNAHAELPVSPNKSWSLEAHWMMLLPPVVTITFATLAGLFAQSQYSALSWATLIASSESIGFSQISSMLQPILLTVPTSNLLLWCVVLPFILAALLALLPRVTRLNYLMPLCALPAVYLGLQPSDLVQITPFMFFGSELLLDDFSQAFLLLAGILWLLSSSYALFYPHIGRNKSGFVRLFCIAMGSSFGVVLSTDMFGFITFFTLMSLSSYVLIIRDKSDAAITAANVYIKWVIVGEIAIFSAFCVLNYMALSQQVVVTPLLQFTGIMLVVGFGIKIGLLGFHSWLPLAHPVAAVPASALLSGFMVKAGMIGWLRFFPFEYNLTVNNEVIFYHLGLLTLGLGISGAFYAAIKGMLQQNPKAVLAYSTVSQMGILSACFGVMLVFPTLKEAMVIAVVFYAIHHGLAKSALFLSVGIAPLLNTRTEVALIIRTLTCVAVIFPALSLVGIAFTSGFFAKSEVKALLYDLPSLKYAIVISAVFTGLLMCRFVDKLYAKAQQQDIHEHNEHPNNIYYPLLAICLVNCILVLLAPLYLLSEQHTISTLLSKVTISSALLSIIPIVFSLLIYKGVTALGFDKRAGSAKNMISNVNALKWVLFVSHLFNNIAVKLSTLNIFIRAKAYVDDKLSAKEVMPLNMQSTYVSLVLMVVCMLLLFSFVS</sequence>
<feature type="transmembrane region" description="Helical" evidence="8">
    <location>
        <begin position="206"/>
        <end position="232"/>
    </location>
</feature>
<evidence type="ECO:0000256" key="6">
    <source>
        <dbReference type="ARBA" id="ARBA00023136"/>
    </source>
</evidence>
<protein>
    <recommendedName>
        <fullName evidence="9">NADH:quinone oxidoreductase/Mrp antiporter transmembrane domain-containing protein</fullName>
    </recommendedName>
</protein>
<feature type="transmembrane region" description="Helical" evidence="8">
    <location>
        <begin position="37"/>
        <end position="58"/>
    </location>
</feature>
<evidence type="ECO:0000256" key="2">
    <source>
        <dbReference type="ARBA" id="ARBA00005346"/>
    </source>
</evidence>
<feature type="transmembrane region" description="Helical" evidence="8">
    <location>
        <begin position="833"/>
        <end position="858"/>
    </location>
</feature>
<feature type="transmembrane region" description="Helical" evidence="8">
    <location>
        <begin position="671"/>
        <end position="692"/>
    </location>
</feature>
<comment type="similarity">
    <text evidence="2">Belongs to the CPA3 antiporters (TC 2.A.63) subunit D family.</text>
</comment>
<evidence type="ECO:0000256" key="3">
    <source>
        <dbReference type="ARBA" id="ARBA00022475"/>
    </source>
</evidence>
<feature type="domain" description="NADH:quinone oxidoreductase/Mrp antiporter transmembrane" evidence="9">
    <location>
        <begin position="128"/>
        <end position="422"/>
    </location>
</feature>
<feature type="transmembrane region" description="Helical" evidence="8">
    <location>
        <begin position="587"/>
        <end position="607"/>
    </location>
</feature>
<evidence type="ECO:0000256" key="8">
    <source>
        <dbReference type="SAM" id="Phobius"/>
    </source>
</evidence>
<feature type="transmembrane region" description="Helical" evidence="8">
    <location>
        <begin position="111"/>
        <end position="128"/>
    </location>
</feature>
<feature type="transmembrane region" description="Helical" evidence="8">
    <location>
        <begin position="737"/>
        <end position="760"/>
    </location>
</feature>
<feature type="domain" description="NADH:quinone oxidoreductase/Mrp antiporter transmembrane" evidence="9">
    <location>
        <begin position="636"/>
        <end position="910"/>
    </location>
</feature>
<evidence type="ECO:0000313" key="10">
    <source>
        <dbReference type="EMBL" id="GAA0812454.1"/>
    </source>
</evidence>
<comment type="subcellular location">
    <subcellularLocation>
        <location evidence="1">Cell membrane</location>
        <topology evidence="1">Multi-pass membrane protein</topology>
    </subcellularLocation>
    <subcellularLocation>
        <location evidence="7">Membrane</location>
        <topology evidence="7">Multi-pass membrane protein</topology>
    </subcellularLocation>
</comment>
<feature type="transmembrane region" description="Helical" evidence="8">
    <location>
        <begin position="989"/>
        <end position="1011"/>
    </location>
</feature>
<feature type="transmembrane region" description="Helical" evidence="8">
    <location>
        <begin position="6"/>
        <end position="25"/>
    </location>
</feature>
<dbReference type="PRINTS" id="PR01434">
    <property type="entry name" value="NADHDHGNASE5"/>
</dbReference>
<evidence type="ECO:0000313" key="11">
    <source>
        <dbReference type="Proteomes" id="UP001500021"/>
    </source>
</evidence>
<feature type="transmembrane region" description="Helical" evidence="8">
    <location>
        <begin position="912"/>
        <end position="932"/>
    </location>
</feature>
<feature type="transmembrane region" description="Helical" evidence="8">
    <location>
        <begin position="549"/>
        <end position="567"/>
    </location>
</feature>
<dbReference type="InterPro" id="IPR001750">
    <property type="entry name" value="ND/Mrp_TM"/>
</dbReference>
<comment type="caution">
    <text evidence="10">The sequence shown here is derived from an EMBL/GenBank/DDBJ whole genome shotgun (WGS) entry which is preliminary data.</text>
</comment>
<dbReference type="EMBL" id="BAAAFA010000002">
    <property type="protein sequence ID" value="GAA0812454.1"/>
    <property type="molecule type" value="Genomic_DNA"/>
</dbReference>
<evidence type="ECO:0000256" key="4">
    <source>
        <dbReference type="ARBA" id="ARBA00022692"/>
    </source>
</evidence>
<gene>
    <name evidence="10" type="ORF">GCM10009111_06410</name>
</gene>
<feature type="transmembrane region" description="Helical" evidence="8">
    <location>
        <begin position="244"/>
        <end position="264"/>
    </location>
</feature>
<keyword evidence="11" id="KW-1185">Reference proteome</keyword>
<feature type="transmembrane region" description="Helical" evidence="8">
    <location>
        <begin position="412"/>
        <end position="433"/>
    </location>
</feature>
<reference evidence="10 11" key="1">
    <citation type="journal article" date="2019" name="Int. J. Syst. Evol. Microbiol.">
        <title>The Global Catalogue of Microorganisms (GCM) 10K type strain sequencing project: providing services to taxonomists for standard genome sequencing and annotation.</title>
        <authorList>
            <consortium name="The Broad Institute Genomics Platform"/>
            <consortium name="The Broad Institute Genome Sequencing Center for Infectious Disease"/>
            <person name="Wu L."/>
            <person name="Ma J."/>
        </authorList>
    </citation>
    <scope>NUCLEOTIDE SEQUENCE [LARGE SCALE GENOMIC DNA]</scope>
    <source>
        <strain evidence="10 11">JCM 15608</strain>
    </source>
</reference>
<dbReference type="InterPro" id="IPR050586">
    <property type="entry name" value="CPA3_Na-H_Antiporter_D"/>
</dbReference>
<dbReference type="Pfam" id="PF00361">
    <property type="entry name" value="Proton_antipo_M"/>
    <property type="match status" value="2"/>
</dbReference>
<feature type="transmembrane region" description="Helical" evidence="8">
    <location>
        <begin position="1032"/>
        <end position="1057"/>
    </location>
</feature>
<feature type="transmembrane region" description="Helical" evidence="8">
    <location>
        <begin position="524"/>
        <end position="542"/>
    </location>
</feature>
<feature type="transmembrane region" description="Helical" evidence="8">
    <location>
        <begin position="642"/>
        <end position="659"/>
    </location>
</feature>
<evidence type="ECO:0000256" key="1">
    <source>
        <dbReference type="ARBA" id="ARBA00004651"/>
    </source>
</evidence>
<feature type="transmembrane region" description="Helical" evidence="8">
    <location>
        <begin position="314"/>
        <end position="334"/>
    </location>
</feature>
<dbReference type="PANTHER" id="PTHR42703">
    <property type="entry name" value="NADH DEHYDROGENASE"/>
    <property type="match status" value="1"/>
</dbReference>
<evidence type="ECO:0000259" key="9">
    <source>
        <dbReference type="Pfam" id="PF00361"/>
    </source>
</evidence>
<feature type="transmembrane region" description="Helical" evidence="8">
    <location>
        <begin position="464"/>
        <end position="484"/>
    </location>
</feature>
<proteinExistence type="inferred from homology"/>
<organism evidence="10 11">
    <name type="scientific">Colwellia asteriadis</name>
    <dbReference type="NCBI Taxonomy" id="517723"/>
    <lineage>
        <taxon>Bacteria</taxon>
        <taxon>Pseudomonadati</taxon>
        <taxon>Pseudomonadota</taxon>
        <taxon>Gammaproteobacteria</taxon>
        <taxon>Alteromonadales</taxon>
        <taxon>Colwelliaceae</taxon>
        <taxon>Colwellia</taxon>
    </lineage>
</organism>
<feature type="transmembrane region" description="Helical" evidence="8">
    <location>
        <begin position="805"/>
        <end position="827"/>
    </location>
</feature>
<name>A0ABN1L3R9_9GAMM</name>
<feature type="transmembrane region" description="Helical" evidence="8">
    <location>
        <begin position="372"/>
        <end position="392"/>
    </location>
</feature>
<feature type="transmembrane region" description="Helical" evidence="8">
    <location>
        <begin position="78"/>
        <end position="99"/>
    </location>
</feature>
<keyword evidence="5 8" id="KW-1133">Transmembrane helix</keyword>
<feature type="transmembrane region" description="Helical" evidence="8">
    <location>
        <begin position="870"/>
        <end position="892"/>
    </location>
</feature>
<keyword evidence="3" id="KW-1003">Cell membrane</keyword>
<dbReference type="RefSeq" id="WP_343814925.1">
    <property type="nucleotide sequence ID" value="NZ_BAAAFA010000002.1"/>
</dbReference>
<dbReference type="Proteomes" id="UP001500021">
    <property type="component" value="Unassembled WGS sequence"/>
</dbReference>
<keyword evidence="4 7" id="KW-0812">Transmembrane</keyword>
<evidence type="ECO:0000256" key="7">
    <source>
        <dbReference type="RuleBase" id="RU000320"/>
    </source>
</evidence>
<feature type="transmembrane region" description="Helical" evidence="8">
    <location>
        <begin position="704"/>
        <end position="725"/>
    </location>
</feature>
<feature type="transmembrane region" description="Helical" evidence="8">
    <location>
        <begin position="276"/>
        <end position="294"/>
    </location>
</feature>
<feature type="transmembrane region" description="Helical" evidence="8">
    <location>
        <begin position="619"/>
        <end position="636"/>
    </location>
</feature>
<dbReference type="PANTHER" id="PTHR42703:SF1">
    <property type="entry name" value="NA(+)_H(+) ANTIPORTER SUBUNIT D1"/>
    <property type="match status" value="1"/>
</dbReference>
<feature type="transmembrane region" description="Helical" evidence="8">
    <location>
        <begin position="163"/>
        <end position="186"/>
    </location>
</feature>
<feature type="transmembrane region" description="Helical" evidence="8">
    <location>
        <begin position="1077"/>
        <end position="1098"/>
    </location>
</feature>
<feature type="transmembrane region" description="Helical" evidence="8">
    <location>
        <begin position="772"/>
        <end position="793"/>
    </location>
</feature>
<accession>A0ABN1L3R9</accession>